<proteinExistence type="predicted"/>
<dbReference type="Gene3D" id="1.10.10.60">
    <property type="entry name" value="Homeodomain-like"/>
    <property type="match status" value="1"/>
</dbReference>
<dbReference type="InterPro" id="IPR001647">
    <property type="entry name" value="HTH_TetR"/>
</dbReference>
<evidence type="ECO:0000313" key="7">
    <source>
        <dbReference type="EMBL" id="CDR05701.1"/>
    </source>
</evidence>
<evidence type="ECO:0000256" key="1">
    <source>
        <dbReference type="ARBA" id="ARBA00023015"/>
    </source>
</evidence>
<keyword evidence="1" id="KW-0805">Transcription regulation</keyword>
<dbReference type="SUPFAM" id="SSF46689">
    <property type="entry name" value="Homeodomain-like"/>
    <property type="match status" value="1"/>
</dbReference>
<reference evidence="7" key="1">
    <citation type="submission" date="2014-05" db="EMBL/GenBank/DDBJ databases">
        <authorList>
            <person name="Horn Fabian"/>
        </authorList>
    </citation>
    <scope>NUCLEOTIDE SEQUENCE</scope>
</reference>
<organism evidence="7">
    <name type="scientific">Streptomyces iranensis</name>
    <dbReference type="NCBI Taxonomy" id="576784"/>
    <lineage>
        <taxon>Bacteria</taxon>
        <taxon>Bacillati</taxon>
        <taxon>Actinomycetota</taxon>
        <taxon>Actinomycetes</taxon>
        <taxon>Kitasatosporales</taxon>
        <taxon>Streptomycetaceae</taxon>
        <taxon>Streptomyces</taxon>
        <taxon>Streptomyces violaceusniger group</taxon>
    </lineage>
</organism>
<evidence type="ECO:0000256" key="4">
    <source>
        <dbReference type="PROSITE-ProRule" id="PRU00335"/>
    </source>
</evidence>
<dbReference type="Gene3D" id="1.10.357.10">
    <property type="entry name" value="Tetracycline Repressor, domain 2"/>
    <property type="match status" value="1"/>
</dbReference>
<keyword evidence="3" id="KW-0804">Transcription</keyword>
<feature type="compositionally biased region" description="Low complexity" evidence="5">
    <location>
        <begin position="222"/>
        <end position="236"/>
    </location>
</feature>
<accession>A0A060ZQR0</accession>
<evidence type="ECO:0000256" key="5">
    <source>
        <dbReference type="SAM" id="MobiDB-lite"/>
    </source>
</evidence>
<gene>
    <name evidence="8" type="ORF">J2Z30_009350</name>
    <name evidence="7" type="ORF">SIRAN2641</name>
</gene>
<feature type="region of interest" description="Disordered" evidence="5">
    <location>
        <begin position="208"/>
        <end position="236"/>
    </location>
</feature>
<sequence>MSEGLREKHKRRTRRRIADVATGLFLERGFDRVTVAEVAEAAEVSVNTVYNYFPAKEDLVLPPDQASPRRLADIARDRPPGRSAAQAVLDRLREEVERRDRSLGLTEGFGPFFAMMQAAPTLVARLEELGRRMNDELAAVLAEETGAAPEDPLPRVVAAQISGYHSLIFGDIGRRVTAGERPDAIAKAVTELLDAIEEMLGAPMLEYAVREGPPSPPLPATRGSAPGPRSSSAGRA</sequence>
<evidence type="ECO:0000256" key="2">
    <source>
        <dbReference type="ARBA" id="ARBA00023125"/>
    </source>
</evidence>
<dbReference type="AlphaFoldDB" id="A0A060ZQR0"/>
<dbReference type="EMBL" id="JAGGLR010000039">
    <property type="protein sequence ID" value="MBP2068281.1"/>
    <property type="molecule type" value="Genomic_DNA"/>
</dbReference>
<name>A0A060ZQR0_9ACTN</name>
<protein>
    <submittedName>
        <fullName evidence="8">AcrR family transcriptional regulator</fullName>
    </submittedName>
    <submittedName>
        <fullName evidence="7">Regulatory protein TetR</fullName>
    </submittedName>
</protein>
<reference evidence="8 9" key="2">
    <citation type="submission" date="2021-03" db="EMBL/GenBank/DDBJ databases">
        <title>Genomic Encyclopedia of Type Strains, Phase IV (KMG-IV): sequencing the most valuable type-strain genomes for metagenomic binning, comparative biology and taxonomic classification.</title>
        <authorList>
            <person name="Goeker M."/>
        </authorList>
    </citation>
    <scope>NUCLEOTIDE SEQUENCE [LARGE SCALE GENOMIC DNA]</scope>
    <source>
        <strain evidence="8 9">DSM 41954</strain>
    </source>
</reference>
<dbReference type="GO" id="GO:0003700">
    <property type="term" value="F:DNA-binding transcription factor activity"/>
    <property type="evidence" value="ECO:0007669"/>
    <property type="project" value="TreeGrafter"/>
</dbReference>
<dbReference type="GO" id="GO:0000976">
    <property type="term" value="F:transcription cis-regulatory region binding"/>
    <property type="evidence" value="ECO:0007669"/>
    <property type="project" value="TreeGrafter"/>
</dbReference>
<keyword evidence="9" id="KW-1185">Reference proteome</keyword>
<dbReference type="PRINTS" id="PR00455">
    <property type="entry name" value="HTHTETR"/>
</dbReference>
<dbReference type="InterPro" id="IPR009057">
    <property type="entry name" value="Homeodomain-like_sf"/>
</dbReference>
<evidence type="ECO:0000259" key="6">
    <source>
        <dbReference type="PROSITE" id="PS50977"/>
    </source>
</evidence>
<dbReference type="EMBL" id="LK022848">
    <property type="protein sequence ID" value="CDR05701.1"/>
    <property type="molecule type" value="Genomic_DNA"/>
</dbReference>
<feature type="DNA-binding region" description="H-T-H motif" evidence="4">
    <location>
        <begin position="34"/>
        <end position="53"/>
    </location>
</feature>
<dbReference type="PANTHER" id="PTHR30055:SF234">
    <property type="entry name" value="HTH-TYPE TRANSCRIPTIONAL REGULATOR BETI"/>
    <property type="match status" value="1"/>
</dbReference>
<dbReference type="RefSeq" id="WP_245389244.1">
    <property type="nucleotide sequence ID" value="NZ_BAABDR010000043.1"/>
</dbReference>
<dbReference type="PANTHER" id="PTHR30055">
    <property type="entry name" value="HTH-TYPE TRANSCRIPTIONAL REGULATOR RUTR"/>
    <property type="match status" value="1"/>
</dbReference>
<dbReference type="Pfam" id="PF00440">
    <property type="entry name" value="TetR_N"/>
    <property type="match status" value="1"/>
</dbReference>
<dbReference type="PROSITE" id="PS50977">
    <property type="entry name" value="HTH_TETR_2"/>
    <property type="match status" value="1"/>
</dbReference>
<keyword evidence="2 4" id="KW-0238">DNA-binding</keyword>
<feature type="domain" description="HTH tetR-type" evidence="6">
    <location>
        <begin position="11"/>
        <end position="71"/>
    </location>
</feature>
<evidence type="ECO:0000313" key="9">
    <source>
        <dbReference type="Proteomes" id="UP000756710"/>
    </source>
</evidence>
<evidence type="ECO:0000256" key="3">
    <source>
        <dbReference type="ARBA" id="ARBA00023163"/>
    </source>
</evidence>
<dbReference type="InterPro" id="IPR050109">
    <property type="entry name" value="HTH-type_TetR-like_transc_reg"/>
</dbReference>
<dbReference type="HOGENOM" id="CLU_069356_2_0_11"/>
<dbReference type="Proteomes" id="UP000756710">
    <property type="component" value="Unassembled WGS sequence"/>
</dbReference>
<evidence type="ECO:0000313" key="8">
    <source>
        <dbReference type="EMBL" id="MBP2068281.1"/>
    </source>
</evidence>